<dbReference type="Proteomes" id="UP000054558">
    <property type="component" value="Unassembled WGS sequence"/>
</dbReference>
<reference evidence="1 2" key="1">
    <citation type="journal article" date="2014" name="Nat. Commun.">
        <title>Klebsormidium flaccidum genome reveals primary factors for plant terrestrial adaptation.</title>
        <authorList>
            <person name="Hori K."/>
            <person name="Maruyama F."/>
            <person name="Fujisawa T."/>
            <person name="Togashi T."/>
            <person name="Yamamoto N."/>
            <person name="Seo M."/>
            <person name="Sato S."/>
            <person name="Yamada T."/>
            <person name="Mori H."/>
            <person name="Tajima N."/>
            <person name="Moriyama T."/>
            <person name="Ikeuchi M."/>
            <person name="Watanabe M."/>
            <person name="Wada H."/>
            <person name="Kobayashi K."/>
            <person name="Saito M."/>
            <person name="Masuda T."/>
            <person name="Sasaki-Sekimoto Y."/>
            <person name="Mashiguchi K."/>
            <person name="Awai K."/>
            <person name="Shimojima M."/>
            <person name="Masuda S."/>
            <person name="Iwai M."/>
            <person name="Nobusawa T."/>
            <person name="Narise T."/>
            <person name="Kondo S."/>
            <person name="Saito H."/>
            <person name="Sato R."/>
            <person name="Murakawa M."/>
            <person name="Ihara Y."/>
            <person name="Oshima-Yamada Y."/>
            <person name="Ohtaka K."/>
            <person name="Satoh M."/>
            <person name="Sonobe K."/>
            <person name="Ishii M."/>
            <person name="Ohtani R."/>
            <person name="Kanamori-Sato M."/>
            <person name="Honoki R."/>
            <person name="Miyazaki D."/>
            <person name="Mochizuki H."/>
            <person name="Umetsu J."/>
            <person name="Higashi K."/>
            <person name="Shibata D."/>
            <person name="Kamiya Y."/>
            <person name="Sato N."/>
            <person name="Nakamura Y."/>
            <person name="Tabata S."/>
            <person name="Ida S."/>
            <person name="Kurokawa K."/>
            <person name="Ohta H."/>
        </authorList>
    </citation>
    <scope>NUCLEOTIDE SEQUENCE [LARGE SCALE GENOMIC DNA]</scope>
    <source>
        <strain evidence="1 2">NIES-2285</strain>
    </source>
</reference>
<dbReference type="AlphaFoldDB" id="A0A1Y1IR39"/>
<sequence length="223" mass="25191">MVYDENMREWQEPNAGERVRIMGLLRGSTEALGVSETDRSRLIGAAINVRAWGGGEDPRGVRNPERAGGRGARAGIGEFFAPKGSGAEEEAVEIEGLRSLAHGRQEEKGAEQFGKGAEEPFEWGAEQIWPGLTEAQRERVVELLETFREIFGWSIYDLNDTAIEGVEFEVEFTADKPIFAPRQRFSQYEHELLKAYCEEREAAKLITRLKLPPWVKEPTARRR</sequence>
<protein>
    <submittedName>
        <fullName evidence="1">Putative retrotransposon protein</fullName>
    </submittedName>
</protein>
<dbReference type="EMBL" id="DF237696">
    <property type="protein sequence ID" value="GAQ91226.1"/>
    <property type="molecule type" value="Genomic_DNA"/>
</dbReference>
<evidence type="ECO:0000313" key="1">
    <source>
        <dbReference type="EMBL" id="GAQ91226.1"/>
    </source>
</evidence>
<gene>
    <name evidence="1" type="ORF">KFL_007470060</name>
</gene>
<evidence type="ECO:0000313" key="2">
    <source>
        <dbReference type="Proteomes" id="UP000054558"/>
    </source>
</evidence>
<keyword evidence="2" id="KW-1185">Reference proteome</keyword>
<proteinExistence type="predicted"/>
<accession>A0A1Y1IR39</accession>
<name>A0A1Y1IR39_KLENI</name>
<organism evidence="1 2">
    <name type="scientific">Klebsormidium nitens</name>
    <name type="common">Green alga</name>
    <name type="synonym">Ulothrix nitens</name>
    <dbReference type="NCBI Taxonomy" id="105231"/>
    <lineage>
        <taxon>Eukaryota</taxon>
        <taxon>Viridiplantae</taxon>
        <taxon>Streptophyta</taxon>
        <taxon>Klebsormidiophyceae</taxon>
        <taxon>Klebsormidiales</taxon>
        <taxon>Klebsormidiaceae</taxon>
        <taxon>Klebsormidium</taxon>
    </lineage>
</organism>